<proteinExistence type="predicted"/>
<protein>
    <submittedName>
        <fullName evidence="10">Uncharacterized protein ehbp1l1b isoform X43</fullName>
    </submittedName>
</protein>
<keyword evidence="4" id="KW-0175">Coiled coil</keyword>
<evidence type="ECO:0000259" key="8">
    <source>
        <dbReference type="PROSITE" id="PS51848"/>
    </source>
</evidence>
<dbReference type="Pfam" id="PF00307">
    <property type="entry name" value="CH"/>
    <property type="match status" value="1"/>
</dbReference>
<dbReference type="PROSITE" id="PS51848">
    <property type="entry name" value="BMERB"/>
    <property type="match status" value="1"/>
</dbReference>
<feature type="compositionally biased region" description="Low complexity" evidence="5">
    <location>
        <begin position="1434"/>
        <end position="1443"/>
    </location>
</feature>
<evidence type="ECO:0000259" key="7">
    <source>
        <dbReference type="PROSITE" id="PS51840"/>
    </source>
</evidence>
<feature type="region of interest" description="Disordered" evidence="5">
    <location>
        <begin position="2153"/>
        <end position="2252"/>
    </location>
</feature>
<dbReference type="PANTHER" id="PTHR23167">
    <property type="entry name" value="CALPONIN HOMOLOGY DOMAIN-CONTAINING PROTEIN DDB_G0272472-RELATED"/>
    <property type="match status" value="1"/>
</dbReference>
<accession>A0AAJ8DWY3</accession>
<sequence>MTSVWKRLQRVGKKASKFQFTASYQELVLECTKKWQPDKLRVVWTRRNRRMCSKLHSWQPGIKNPYRGMVVWPVPENIDISVTLFKEANAEEFEDKDWTFVIEGENKGHRKVLASADINLKRFASPMPTQTDLTLKLKPLSVKVVEATLKLSLSCVFIREGKATDEDMQSLASLMSVKPADIGNLDDFNESDEEEDKKSVTATVVPHTLIRPNRPAPPPPDKQNSTGPAFPASAGGRDGRPPLPIAPRPSPRRSRHPFSTAPVQSEIQPSPGPSPQPSPRSKHKKTTNPVPPEPPALSDPQPPSSQVPAAPPSDVSPVTPPSPEPSSLHPPSFSKSVSTLPSAPVVLSSVVPSVPSNPFLSSYYEGPAQLNTPSNPFLNSTSAPTPAITSLTPILPSNPSPATEAIITSAPQNTSLTTSLTHKPISATSQPLHSKSCSPLKLTPSSEPSSTHPPLTRTLSQPPSLPRIFQSGAAKVPVSYQRRPPEVQTVDDPTSVSVRSHIFKPQIVKSIARPSSPSPFAADVSPLASTPPVPKSHPSSSESGAPGAWPMSDSAPIVGDITPIPLLSSPDLDALCDPVAPTLPASLPRSSSPRSSSLSTSVIFSSPHSQLSVSPSAPPAQSAFPLAQADKETTPSPLSRGEEVANVRTSNQPIRAAQDSKAAITENKAEPGRISPAQSHSELIIAPPPPWPFSCCESSTPQQSTTVVAAFITPKQPNSQMEIDLNKPVSEMQSVASTSKAEKAPLAKPEPEPDFDSIIFESFNQRQESGGLFLEEDDSKRDTIKRCPPGLEQKTIEKTCGEKQLERAAVQKEEVMKAEQEKQNELKRQEEERRRKEEEQKAALVKQKQEERRKHEEEKKRLLEEEKKRLLQEEEEVKKEKERRKREEERLLKEKRDKQEKLREEEEKKKQEEEERKKREQERRLLEDEKEKLQREAERMLERERFMRTMKEEEEKRMEERRVLEEQKKKRVEENKRLLEAEERRKTEEKRLREEKEMEQQKMREEEERRKKKEERKKKEAEEERRRREEEEKRVKEAAERRKREVEEKERLLKEEKERKEKEKERLLKEEREKMEREKKEKREEKRLEEEEERRKKEEKEKAERRMREEEERRKKDEEQKRKHQQEKEEMERRKRKEEEEKRRNEVRAALVCSPEANRSDEDKQRMRTLATPEQLPSLTLSQSQPRELTTQSINKPSPASINSYKDRLGQPSLTKEGSLSNIVAPEKKISATCTPPGIRSDPDKPITLEILTLAPPPKRLCDAEIPLWEVLEGRSGKGTPEKISAEEGKKPLCRGSHREDAAEVDAPVKQEQQPITAKDSETDHIVPPPAQPGAPSVKEEPKEPEGPRTELVTSLKVSPKPAGKLALEPLLPSKKTEPEPEPELRPEPVLQPSGKPQQGGADEEKPADRTAGGEEGSVNNKEPVCEAEKQLWAAVEETTAETGAERGMESSESTEEKDEKEREEEGVVGGSAHECAHTEADVCVAEQQQEAPAGFMSAVVGVLYRGYETVASILHTTGPADPGHPLPSAEQSCLLLSNEDQLCLQEVDAEMLYSFEPDDDDSLIAAGVGISPPTAFSDTTGNQKISEEKVSNTELSQKPECLPLMETRGLSLVASLRLAASEQEKEREQERERREKERIENMKREERERKEREEAERKERERLEKEEAERKEKERLERKERERTEREKLEREEAERKKKERLEREEAERKERERLGREEAERKEKERLGREEAERKEREEAERKERERLEREEAERKERERLEREEVERKEKERLEKEEAERKEKERLERKERERLESEEAERKERERLGREEVERKEKERLEREEAERKEKERLEREEAERKEKERLEREEAERKERERLEREEAERKEKERLEREKAERKEKERLEREEAKKKEKERLEREEVERKEKERLEREKEERERLKKEKEEMERKKREKEEERKKLEKEMEELENKQREEREKAEGKREQQRADEEKKKKEEERAKNKMESEKNKKRAEGRAFERQRRQEIISDSPSVQSNQKVVNIQSADWPPLSEAELDDIAFDERLQGDEEESESKSDPKSVNTINPNTAIKLVSTSPTDSVSAARPTNKPISRSDKPDDSGLRSVKKPKSNLKSGAIPVWLREEEDEEVEYERGHEDLGSIWLAELYMEGEAGPGHPSPAVAQKPSSLPFSEQTLYQSSAASQPNKPEPPDSQTNQAHPGPVLVSKQEERISPTTAPKAQKQPMKGQRDDNTTNGQSLEVAANEEGELVQSSVVPWPLPPSANTTSLHSDLKHPKIHTDTHISKIHDDTKIAKIDTDSCKTLEMRDDQDMNHFSKSCNSNKHILPTETDSTQMDNHHTETHTPDHNNLTKDQQLQEEEKFLLAKIHLMTVDTSPVSSPHGMKRLVPTPGDIDLDALEHTSQSENTAELTDHKQHPVIPCFDELQEISLNETEKPHREDNVLKHKPADVPDGGGKKPPSQLGDTSSTRTSDIHITPPHHCEMMTSRLPTLPEEETADIKTPEPGQTVREEADGKDDTAEGLVNSSQSLLQWCQDITSGYRGVKVTNFSTSWRNGLAFCAILHHFHPDKIEFDQLDPHDIKINNKKAFDGFEALGISRLLEPSDMVLLSVPDRLIVMTYLSQIRSHFTNQELSVLQIERNSSQSSYGLAPSGPAPTNVDAAAFCMARLNEGVSLEEGGSSTLVVPPPRAKRLVKADESITPVLPPRSVTKAVKSGLTQEEDTTTNSARENTNNTESQTAAETEPPKQEAESMCLQDTSQYVLSELAALETEQKHIDSRAAVVERRLRSLMETGSDRDEEERLIQEWFTLVNKKNALIRRQDHLELLQEEQDLERRFELLTRELRVMMAIEDWQKSSTHQQREQLLLQELVSLVNQRDEIIRDIDAKERGALEEDERLERGLEMRRRKYSNKDKCVLQ</sequence>
<dbReference type="CDD" id="cd21255">
    <property type="entry name" value="CH_EHBP1L1"/>
    <property type="match status" value="1"/>
</dbReference>
<feature type="region of interest" description="Disordered" evidence="5">
    <location>
        <begin position="985"/>
        <end position="1222"/>
    </location>
</feature>
<feature type="compositionally biased region" description="Basic and acidic residues" evidence="5">
    <location>
        <begin position="1375"/>
        <end position="1387"/>
    </location>
</feature>
<feature type="compositionally biased region" description="Polar residues" evidence="5">
    <location>
        <begin position="2064"/>
        <end position="2084"/>
    </location>
</feature>
<evidence type="ECO:0000256" key="5">
    <source>
        <dbReference type="SAM" id="MobiDB-lite"/>
    </source>
</evidence>
<dbReference type="SUPFAM" id="SSF47576">
    <property type="entry name" value="Calponin-homology domain, CH-domain"/>
    <property type="match status" value="1"/>
</dbReference>
<feature type="region of interest" description="Disordered" evidence="5">
    <location>
        <begin position="181"/>
        <end position="341"/>
    </location>
</feature>
<dbReference type="CTD" id="100331563"/>
<dbReference type="PROSITE" id="PS50021">
    <property type="entry name" value="CH"/>
    <property type="match status" value="1"/>
</dbReference>
<feature type="compositionally biased region" description="Basic and acidic residues" evidence="5">
    <location>
        <begin position="2095"/>
        <end position="2104"/>
    </location>
</feature>
<dbReference type="InterPro" id="IPR019448">
    <property type="entry name" value="NT-C2"/>
</dbReference>
<feature type="domain" description="C2 NT-type" evidence="7">
    <location>
        <begin position="8"/>
        <end position="157"/>
    </location>
</feature>
<feature type="compositionally biased region" description="Low complexity" evidence="5">
    <location>
        <begin position="443"/>
        <end position="456"/>
    </location>
</feature>
<feature type="region of interest" description="Disordered" evidence="5">
    <location>
        <begin position="514"/>
        <end position="554"/>
    </location>
</feature>
<feature type="compositionally biased region" description="Basic and acidic residues" evidence="5">
    <location>
        <begin position="2434"/>
        <end position="2450"/>
    </location>
</feature>
<feature type="compositionally biased region" description="Basic and acidic residues" evidence="5">
    <location>
        <begin position="2044"/>
        <end position="2061"/>
    </location>
</feature>
<feature type="compositionally biased region" description="Polar residues" evidence="5">
    <location>
        <begin position="2167"/>
        <end position="2200"/>
    </location>
</feature>
<feature type="compositionally biased region" description="Basic and acidic residues" evidence="5">
    <location>
        <begin position="1017"/>
        <end position="1147"/>
    </location>
</feature>
<dbReference type="GeneID" id="108893742"/>
<feature type="compositionally biased region" description="Polar residues" evidence="5">
    <location>
        <begin position="2724"/>
        <end position="2741"/>
    </location>
</feature>
<dbReference type="FunFam" id="1.10.418.10:FF:000023">
    <property type="entry name" value="EH domain-binding protein 1 isoform X1"/>
    <property type="match status" value="1"/>
</dbReference>
<feature type="region of interest" description="Disordered" evidence="5">
    <location>
        <begin position="2493"/>
        <end position="2521"/>
    </location>
</feature>
<feature type="region of interest" description="Disordered" evidence="5">
    <location>
        <begin position="357"/>
        <end position="496"/>
    </location>
</feature>
<feature type="compositionally biased region" description="Basic and acidic residues" evidence="5">
    <location>
        <begin position="985"/>
        <end position="1009"/>
    </location>
</feature>
<feature type="region of interest" description="Disordered" evidence="5">
    <location>
        <begin position="1574"/>
        <end position="1598"/>
    </location>
</feature>
<evidence type="ECO:0000256" key="4">
    <source>
        <dbReference type="ARBA" id="ARBA00023054"/>
    </source>
</evidence>
<feature type="compositionally biased region" description="Low complexity" evidence="5">
    <location>
        <begin position="325"/>
        <end position="341"/>
    </location>
</feature>
<feature type="domain" description="Calponin-homology (CH)" evidence="6">
    <location>
        <begin position="2524"/>
        <end position="2629"/>
    </location>
</feature>
<feature type="compositionally biased region" description="Basic and acidic residues" evidence="5">
    <location>
        <begin position="740"/>
        <end position="751"/>
    </location>
</feature>
<keyword evidence="3" id="KW-0967">Endosome</keyword>
<reference evidence="10" key="1">
    <citation type="submission" date="2025-08" db="UniProtKB">
        <authorList>
            <consortium name="RefSeq"/>
        </authorList>
    </citation>
    <scope>IDENTIFICATION</scope>
    <source>
        <tissue evidence="10">Brain</tissue>
    </source>
</reference>
<dbReference type="InterPro" id="IPR036872">
    <property type="entry name" value="CH_dom_sf"/>
</dbReference>
<feature type="compositionally biased region" description="Polar residues" evidence="5">
    <location>
        <begin position="409"/>
        <end position="437"/>
    </location>
</feature>
<dbReference type="InterPro" id="IPR050540">
    <property type="entry name" value="F-actin_Monoox_Mical"/>
</dbReference>
<dbReference type="Pfam" id="PF10358">
    <property type="entry name" value="NT-C2"/>
    <property type="match status" value="1"/>
</dbReference>
<keyword evidence="2" id="KW-0597">Phosphoprotein</keyword>
<feature type="compositionally biased region" description="Polar residues" evidence="5">
    <location>
        <begin position="1212"/>
        <end position="1222"/>
    </location>
</feature>
<dbReference type="Proteomes" id="UP000694890">
    <property type="component" value="Linkage group LG20"/>
</dbReference>
<feature type="compositionally biased region" description="Polar residues" evidence="5">
    <location>
        <begin position="369"/>
        <end position="401"/>
    </location>
</feature>
<feature type="region of interest" description="Disordered" evidence="5">
    <location>
        <begin position="1272"/>
        <end position="1471"/>
    </location>
</feature>
<evidence type="ECO:0000259" key="6">
    <source>
        <dbReference type="PROSITE" id="PS50021"/>
    </source>
</evidence>
<feature type="compositionally biased region" description="Basic and acidic residues" evidence="5">
    <location>
        <begin position="1403"/>
        <end position="1413"/>
    </location>
</feature>
<evidence type="ECO:0000256" key="3">
    <source>
        <dbReference type="ARBA" id="ARBA00022753"/>
    </source>
</evidence>
<evidence type="ECO:0000256" key="1">
    <source>
        <dbReference type="ARBA" id="ARBA00004177"/>
    </source>
</evidence>
<dbReference type="GO" id="GO:0005768">
    <property type="term" value="C:endosome"/>
    <property type="evidence" value="ECO:0007669"/>
    <property type="project" value="UniProtKB-SubCell"/>
</dbReference>
<feature type="region of interest" description="Disordered" evidence="5">
    <location>
        <begin position="629"/>
        <end position="699"/>
    </location>
</feature>
<evidence type="ECO:0000313" key="9">
    <source>
        <dbReference type="Proteomes" id="UP000694890"/>
    </source>
</evidence>
<dbReference type="InterPro" id="IPR001715">
    <property type="entry name" value="CH_dom"/>
</dbReference>
<dbReference type="InterPro" id="IPR022735">
    <property type="entry name" value="bMERB_dom"/>
</dbReference>
<dbReference type="PROSITE" id="PS51840">
    <property type="entry name" value="C2_NT"/>
    <property type="match status" value="1"/>
</dbReference>
<feature type="compositionally biased region" description="Polar residues" evidence="5">
    <location>
        <begin position="1175"/>
        <end position="1204"/>
    </location>
</feature>
<dbReference type="SMART" id="SM00033">
    <property type="entry name" value="CH"/>
    <property type="match status" value="1"/>
</dbReference>
<feature type="region of interest" description="Disordered" evidence="5">
    <location>
        <begin position="1620"/>
        <end position="2138"/>
    </location>
</feature>
<feature type="compositionally biased region" description="Basic and acidic residues" evidence="5">
    <location>
        <begin position="1338"/>
        <end position="1349"/>
    </location>
</feature>
<feature type="domain" description="BMERB" evidence="8">
    <location>
        <begin position="2746"/>
        <end position="2900"/>
    </location>
</feature>
<comment type="subcellular location">
    <subcellularLocation>
        <location evidence="1">Endosome</location>
    </subcellularLocation>
</comment>
<feature type="region of interest" description="Disordered" evidence="5">
    <location>
        <begin position="719"/>
        <end position="790"/>
    </location>
</feature>
<feature type="compositionally biased region" description="Polar residues" evidence="5">
    <location>
        <begin position="2011"/>
        <end position="2028"/>
    </location>
</feature>
<gene>
    <name evidence="10" type="primary">ehbp1l1b</name>
</gene>
<feature type="region of interest" description="Disordered" evidence="5">
    <location>
        <begin position="813"/>
        <end position="962"/>
    </location>
</feature>
<feature type="compositionally biased region" description="Basic and acidic residues" evidence="5">
    <location>
        <begin position="2509"/>
        <end position="2519"/>
    </location>
</feature>
<feature type="compositionally biased region" description="Pro residues" evidence="5">
    <location>
        <begin position="289"/>
        <end position="311"/>
    </location>
</feature>
<organism evidence="9 10">
    <name type="scientific">Lates calcarifer</name>
    <name type="common">Barramundi</name>
    <name type="synonym">Holocentrus calcarifer</name>
    <dbReference type="NCBI Taxonomy" id="8187"/>
    <lineage>
        <taxon>Eukaryota</taxon>
        <taxon>Metazoa</taxon>
        <taxon>Chordata</taxon>
        <taxon>Craniata</taxon>
        <taxon>Vertebrata</taxon>
        <taxon>Euteleostomi</taxon>
        <taxon>Actinopterygii</taxon>
        <taxon>Neopterygii</taxon>
        <taxon>Teleostei</taxon>
        <taxon>Neoteleostei</taxon>
        <taxon>Acanthomorphata</taxon>
        <taxon>Carangaria</taxon>
        <taxon>Carangaria incertae sedis</taxon>
        <taxon>Centropomidae</taxon>
        <taxon>Lates</taxon>
    </lineage>
</organism>
<evidence type="ECO:0000313" key="10">
    <source>
        <dbReference type="RefSeq" id="XP_050934556.1"/>
    </source>
</evidence>
<feature type="region of interest" description="Disordered" evidence="5">
    <location>
        <begin position="2434"/>
        <end position="2481"/>
    </location>
</feature>
<name>A0AAJ8DWY3_LATCA</name>
<feature type="region of interest" description="Disordered" evidence="5">
    <location>
        <begin position="2704"/>
        <end position="2750"/>
    </location>
</feature>
<dbReference type="PANTHER" id="PTHR23167:SF42">
    <property type="entry name" value="EH DOMAIN-BINDING PROTEIN 1-LIKE PROTEIN 1"/>
    <property type="match status" value="1"/>
</dbReference>
<evidence type="ECO:0000256" key="2">
    <source>
        <dbReference type="ARBA" id="ARBA00022553"/>
    </source>
</evidence>
<feature type="compositionally biased region" description="Polar residues" evidence="5">
    <location>
        <begin position="1575"/>
        <end position="1585"/>
    </location>
</feature>
<feature type="compositionally biased region" description="Basic and acidic residues" evidence="5">
    <location>
        <begin position="1623"/>
        <end position="2010"/>
    </location>
</feature>
<dbReference type="RefSeq" id="XP_050934556.1">
    <property type="nucleotide sequence ID" value="XM_051078599.1"/>
</dbReference>
<dbReference type="Gene3D" id="1.10.418.10">
    <property type="entry name" value="Calponin-like domain"/>
    <property type="match status" value="1"/>
</dbReference>
<feature type="compositionally biased region" description="Basic and acidic residues" evidence="5">
    <location>
        <begin position="1272"/>
        <end position="1302"/>
    </location>
</feature>
<dbReference type="SMART" id="SM01203">
    <property type="entry name" value="DUF3585"/>
    <property type="match status" value="1"/>
</dbReference>